<dbReference type="AlphaFoldDB" id="A0A552WZ12"/>
<proteinExistence type="inferred from homology"/>
<feature type="compositionally biased region" description="Basic residues" evidence="14">
    <location>
        <begin position="10"/>
        <end position="19"/>
    </location>
</feature>
<dbReference type="InterPro" id="IPR012340">
    <property type="entry name" value="NA-bd_OB-fold"/>
</dbReference>
<dbReference type="PROSITE" id="PS01230">
    <property type="entry name" value="TRMA_1"/>
    <property type="match status" value="1"/>
</dbReference>
<dbReference type="CDD" id="cd02440">
    <property type="entry name" value="AdoMet_MTases"/>
    <property type="match status" value="1"/>
</dbReference>
<dbReference type="SUPFAM" id="SSF53335">
    <property type="entry name" value="S-adenosyl-L-methionine-dependent methyltransferases"/>
    <property type="match status" value="1"/>
</dbReference>
<keyword evidence="7 11" id="KW-0408">Iron</keyword>
<dbReference type="FunFam" id="3.40.50.150:FF:000009">
    <property type="entry name" value="23S rRNA (Uracil(1939)-C(5))-methyltransferase RlmD"/>
    <property type="match status" value="1"/>
</dbReference>
<comment type="function">
    <text evidence="10 11">Catalyzes the formation of 5-methyl-uridine at position 1939 (m5U1939) in 23S rRNA.</text>
</comment>
<dbReference type="Gene3D" id="3.40.50.150">
    <property type="entry name" value="Vaccinia Virus protein VP39"/>
    <property type="match status" value="1"/>
</dbReference>
<dbReference type="RefSeq" id="WP_143236574.1">
    <property type="nucleotide sequence ID" value="NZ_VJWL01000005.1"/>
</dbReference>
<keyword evidence="6 11" id="KW-0479">Metal-binding</keyword>
<evidence type="ECO:0000256" key="11">
    <source>
        <dbReference type="HAMAP-Rule" id="MF_01010"/>
    </source>
</evidence>
<comment type="similarity">
    <text evidence="11">Belongs to the class I-like SAM-binding methyltransferase superfamily. RNA M5U methyltransferase family. RlmD subfamily.</text>
</comment>
<feature type="binding site" evidence="11 12">
    <location>
        <position position="406"/>
    </location>
    <ligand>
        <name>S-adenosyl-L-methionine</name>
        <dbReference type="ChEBI" id="CHEBI:59789"/>
    </ligand>
</feature>
<comment type="caution">
    <text evidence="16">The sequence shown here is derived from an EMBL/GenBank/DDBJ whole genome shotgun (WGS) entry which is preliminary data.</text>
</comment>
<evidence type="ECO:0000256" key="3">
    <source>
        <dbReference type="ARBA" id="ARBA00022603"/>
    </source>
</evidence>
<feature type="binding site" evidence="11">
    <location>
        <position position="385"/>
    </location>
    <ligand>
        <name>S-adenosyl-L-methionine</name>
        <dbReference type="ChEBI" id="CHEBI:59789"/>
    </ligand>
</feature>
<dbReference type="EC" id="2.1.1.190" evidence="11"/>
<dbReference type="Gene3D" id="2.40.50.1070">
    <property type="match status" value="1"/>
</dbReference>
<feature type="domain" description="TRAM" evidence="15">
    <location>
        <begin position="29"/>
        <end position="89"/>
    </location>
</feature>
<evidence type="ECO:0000259" key="15">
    <source>
        <dbReference type="PROSITE" id="PS50926"/>
    </source>
</evidence>
<dbReference type="OrthoDB" id="9804590at2"/>
<keyword evidence="3 11" id="KW-0489">Methyltransferase</keyword>
<dbReference type="Gene3D" id="2.40.50.140">
    <property type="entry name" value="Nucleic acid-binding proteins"/>
    <property type="match status" value="1"/>
</dbReference>
<dbReference type="InterPro" id="IPR030391">
    <property type="entry name" value="MeTrfase_TrmA_CS"/>
</dbReference>
<accession>A0A552WZ12</accession>
<feature type="binding site" evidence="11">
    <location>
        <position position="108"/>
    </location>
    <ligand>
        <name>[4Fe-4S] cluster</name>
        <dbReference type="ChEBI" id="CHEBI:49883"/>
    </ligand>
</feature>
<sequence length="480" mass="53580">MASLFDRYQKEKRQKKNKAKQAQSQRQQPAMTTPTSPGLHIERLSHEGRGIAHDAQGKTVFVEGALPGESVTAQITQSRSRYNEAHVVQILQHAPDRVTPRCQHAEVCGGCSLQHMSHNAQVSHKQQVIREHFHHLATHQLIDMAAIQAPALTSAAYGYRRKARLSVTKTKSQGLVVGFRARASKQIIPIQECPILTEALQPMIPALQNFVPQLAGHAHIGHIELIAGDKKNHLVVRVMQPMSLADQKHWRAFSEQHQVQIIVASTPYTEGPLRYQVLHQDAMEPLAYSLEVGERTLTLEFQPGDFVQVNTEVNKRMVAQALDWLNLQPNERVLELFCGFGNFTLPMATQCESVLGVEGSLSQVEQGSKNAQLNQFDNLRFTSADLNQPLNKFSWAKNSFDVVVLDPPRAGAEHVCQQISILAPVRILYVSCDPATLARDAEILVAQGYVLKQWGMLDMFPQTGHMETMSLFVRANDQGD</sequence>
<dbReference type="Pfam" id="PF05958">
    <property type="entry name" value="tRNA_U5-meth_tr"/>
    <property type="match status" value="1"/>
</dbReference>
<dbReference type="InterPro" id="IPR029063">
    <property type="entry name" value="SAM-dependent_MTases_sf"/>
</dbReference>
<keyword evidence="17" id="KW-1185">Reference proteome</keyword>
<dbReference type="SUPFAM" id="SSF50249">
    <property type="entry name" value="Nucleic acid-binding proteins"/>
    <property type="match status" value="1"/>
</dbReference>
<keyword evidence="8 11" id="KW-0411">Iron-sulfur</keyword>
<evidence type="ECO:0000256" key="9">
    <source>
        <dbReference type="ARBA" id="ARBA00052756"/>
    </source>
</evidence>
<dbReference type="HAMAP" id="MF_01010">
    <property type="entry name" value="23SrRNA_methyltr_RlmD"/>
    <property type="match status" value="1"/>
</dbReference>
<feature type="binding site" evidence="11">
    <location>
        <position position="193"/>
    </location>
    <ligand>
        <name>[4Fe-4S] cluster</name>
        <dbReference type="ChEBI" id="CHEBI:49883"/>
    </ligand>
</feature>
<keyword evidence="1 11" id="KW-0004">4Fe-4S</keyword>
<dbReference type="InterPro" id="IPR002792">
    <property type="entry name" value="TRAM_dom"/>
</dbReference>
<dbReference type="GO" id="GO:0051539">
    <property type="term" value="F:4 iron, 4 sulfur cluster binding"/>
    <property type="evidence" value="ECO:0007669"/>
    <property type="project" value="UniProtKB-KW"/>
</dbReference>
<dbReference type="PANTHER" id="PTHR11061:SF49">
    <property type="entry name" value="23S RRNA (URACIL(1939)-C(5))-METHYLTRANSFERASE RLMD"/>
    <property type="match status" value="1"/>
</dbReference>
<evidence type="ECO:0000256" key="5">
    <source>
        <dbReference type="ARBA" id="ARBA00022691"/>
    </source>
</evidence>
<dbReference type="EMBL" id="VJWL01000005">
    <property type="protein sequence ID" value="TRW47935.1"/>
    <property type="molecule type" value="Genomic_DNA"/>
</dbReference>
<comment type="catalytic activity">
    <reaction evidence="9 11">
        <text>uridine(1939) in 23S rRNA + S-adenosyl-L-methionine = 5-methyluridine(1939) in 23S rRNA + S-adenosyl-L-homocysteine + H(+)</text>
        <dbReference type="Rhea" id="RHEA:42908"/>
        <dbReference type="Rhea" id="RHEA-COMP:10278"/>
        <dbReference type="Rhea" id="RHEA-COMP:10279"/>
        <dbReference type="ChEBI" id="CHEBI:15378"/>
        <dbReference type="ChEBI" id="CHEBI:57856"/>
        <dbReference type="ChEBI" id="CHEBI:59789"/>
        <dbReference type="ChEBI" id="CHEBI:65315"/>
        <dbReference type="ChEBI" id="CHEBI:74447"/>
        <dbReference type="EC" id="2.1.1.190"/>
    </reaction>
</comment>
<dbReference type="NCBIfam" id="NF009639">
    <property type="entry name" value="PRK13168.1"/>
    <property type="match status" value="1"/>
</dbReference>
<dbReference type="GO" id="GO:0070475">
    <property type="term" value="P:rRNA base methylation"/>
    <property type="evidence" value="ECO:0007669"/>
    <property type="project" value="TreeGrafter"/>
</dbReference>
<dbReference type="InterPro" id="IPR001566">
    <property type="entry name" value="23S_rRNA_MeTrfase_RlmD"/>
</dbReference>
<evidence type="ECO:0000313" key="16">
    <source>
        <dbReference type="EMBL" id="TRW47935.1"/>
    </source>
</evidence>
<feature type="binding site" evidence="11 12">
    <location>
        <position position="358"/>
    </location>
    <ligand>
        <name>S-adenosyl-L-methionine</name>
        <dbReference type="ChEBI" id="CHEBI:59789"/>
    </ligand>
</feature>
<dbReference type="GO" id="GO:0003723">
    <property type="term" value="F:RNA binding"/>
    <property type="evidence" value="ECO:0007669"/>
    <property type="project" value="InterPro"/>
</dbReference>
<feature type="binding site" evidence="11 12">
    <location>
        <position position="308"/>
    </location>
    <ligand>
        <name>S-adenosyl-L-methionine</name>
        <dbReference type="ChEBI" id="CHEBI:59789"/>
    </ligand>
</feature>
<feature type="binding site" evidence="11">
    <location>
        <position position="342"/>
    </location>
    <ligand>
        <name>S-adenosyl-L-methionine</name>
        <dbReference type="ChEBI" id="CHEBI:59789"/>
    </ligand>
</feature>
<feature type="region of interest" description="Disordered" evidence="14">
    <location>
        <begin position="1"/>
        <end position="40"/>
    </location>
</feature>
<feature type="binding site" evidence="11">
    <location>
        <position position="102"/>
    </location>
    <ligand>
        <name>[4Fe-4S] cluster</name>
        <dbReference type="ChEBI" id="CHEBI:49883"/>
    </ligand>
</feature>
<evidence type="ECO:0000256" key="4">
    <source>
        <dbReference type="ARBA" id="ARBA00022679"/>
    </source>
</evidence>
<feature type="binding site" evidence="11 12">
    <location>
        <position position="337"/>
    </location>
    <ligand>
        <name>S-adenosyl-L-methionine</name>
        <dbReference type="ChEBI" id="CHEBI:59789"/>
    </ligand>
</feature>
<dbReference type="GO" id="GO:0070041">
    <property type="term" value="F:rRNA (uridine-C5-)-methyltransferase activity"/>
    <property type="evidence" value="ECO:0007669"/>
    <property type="project" value="UniProtKB-UniRule"/>
</dbReference>
<dbReference type="PROSITE" id="PS01231">
    <property type="entry name" value="TRMA_2"/>
    <property type="match status" value="1"/>
</dbReference>
<dbReference type="Pfam" id="PF01938">
    <property type="entry name" value="TRAM"/>
    <property type="match status" value="1"/>
</dbReference>
<dbReference type="NCBIfam" id="TIGR00479">
    <property type="entry name" value="rumA"/>
    <property type="match status" value="1"/>
</dbReference>
<evidence type="ECO:0000256" key="10">
    <source>
        <dbReference type="ARBA" id="ARBA00059995"/>
    </source>
</evidence>
<evidence type="ECO:0000256" key="1">
    <source>
        <dbReference type="ARBA" id="ARBA00022485"/>
    </source>
</evidence>
<evidence type="ECO:0000256" key="6">
    <source>
        <dbReference type="ARBA" id="ARBA00022723"/>
    </source>
</evidence>
<evidence type="ECO:0000256" key="13">
    <source>
        <dbReference type="PROSITE-ProRule" id="PRU10015"/>
    </source>
</evidence>
<dbReference type="InterPro" id="IPR030390">
    <property type="entry name" value="MeTrfase_TrmA_AS"/>
</dbReference>
<feature type="active site" evidence="13">
    <location>
        <position position="432"/>
    </location>
</feature>
<evidence type="ECO:0000256" key="12">
    <source>
        <dbReference type="PROSITE-ProRule" id="PRU01024"/>
    </source>
</evidence>
<dbReference type="FunFam" id="2.40.50.140:FF:000097">
    <property type="entry name" value="23S rRNA (uracil(1939)-C(5))-methyltransferase RlmD"/>
    <property type="match status" value="1"/>
</dbReference>
<feature type="binding site" evidence="11">
    <location>
        <position position="111"/>
    </location>
    <ligand>
        <name>[4Fe-4S] cluster</name>
        <dbReference type="ChEBI" id="CHEBI:49883"/>
    </ligand>
</feature>
<keyword evidence="2 11" id="KW-0698">rRNA processing</keyword>
<gene>
    <name evidence="11 16" type="primary">rlmD</name>
    <name evidence="16" type="ORF">FM042_11410</name>
</gene>
<evidence type="ECO:0000256" key="14">
    <source>
        <dbReference type="SAM" id="MobiDB-lite"/>
    </source>
</evidence>
<protein>
    <recommendedName>
        <fullName evidence="11">23S rRNA (uracil(1939)-C(5))-methyltransferase RlmD</fullName>
        <ecNumber evidence="11">2.1.1.190</ecNumber>
    </recommendedName>
    <alternativeName>
        <fullName evidence="11">23S rRNA(m5U1939)-methyltransferase</fullName>
    </alternativeName>
</protein>
<keyword evidence="4 11" id="KW-0808">Transferase</keyword>
<dbReference type="PROSITE" id="PS51687">
    <property type="entry name" value="SAM_MT_RNA_M5U"/>
    <property type="match status" value="1"/>
</dbReference>
<reference evidence="16 17" key="1">
    <citation type="submission" date="2019-07" db="EMBL/GenBank/DDBJ databases">
        <authorList>
            <person name="Yang M."/>
            <person name="Zhao D."/>
            <person name="Xiang H."/>
        </authorList>
    </citation>
    <scope>NUCLEOTIDE SEQUENCE [LARGE SCALE GENOMIC DNA]</scope>
    <source>
        <strain evidence="16 17">IM1326</strain>
    </source>
</reference>
<keyword evidence="5 11" id="KW-0949">S-adenosyl-L-methionine</keyword>
<dbReference type="PANTHER" id="PTHR11061">
    <property type="entry name" value="RNA M5U METHYLTRANSFERASE"/>
    <property type="match status" value="1"/>
</dbReference>
<evidence type="ECO:0000313" key="17">
    <source>
        <dbReference type="Proteomes" id="UP000320359"/>
    </source>
</evidence>
<dbReference type="PROSITE" id="PS50926">
    <property type="entry name" value="TRAM"/>
    <property type="match status" value="1"/>
</dbReference>
<dbReference type="InterPro" id="IPR010280">
    <property type="entry name" value="U5_MeTrfase_fam"/>
</dbReference>
<dbReference type="Proteomes" id="UP000320359">
    <property type="component" value="Unassembled WGS sequence"/>
</dbReference>
<organism evidence="16 17">
    <name type="scientific">Aliidiomarina halalkaliphila</name>
    <dbReference type="NCBI Taxonomy" id="2593535"/>
    <lineage>
        <taxon>Bacteria</taxon>
        <taxon>Pseudomonadati</taxon>
        <taxon>Pseudomonadota</taxon>
        <taxon>Gammaproteobacteria</taxon>
        <taxon>Alteromonadales</taxon>
        <taxon>Idiomarinaceae</taxon>
        <taxon>Aliidiomarina</taxon>
    </lineage>
</organism>
<feature type="active site" description="Nucleophile" evidence="11 12">
    <location>
        <position position="432"/>
    </location>
</feature>
<name>A0A552WZ12_9GAMM</name>
<evidence type="ECO:0000256" key="8">
    <source>
        <dbReference type="ARBA" id="ARBA00023014"/>
    </source>
</evidence>
<dbReference type="GO" id="GO:0005506">
    <property type="term" value="F:iron ion binding"/>
    <property type="evidence" value="ECO:0007669"/>
    <property type="project" value="UniProtKB-UniRule"/>
</dbReference>
<evidence type="ECO:0000256" key="2">
    <source>
        <dbReference type="ARBA" id="ARBA00022552"/>
    </source>
</evidence>
<evidence type="ECO:0000256" key="7">
    <source>
        <dbReference type="ARBA" id="ARBA00023004"/>
    </source>
</evidence>